<dbReference type="EMBL" id="QRZA01000001">
    <property type="protein sequence ID" value="RGV36649.1"/>
    <property type="molecule type" value="Genomic_DNA"/>
</dbReference>
<sequence length="123" mass="14218">MSLEDLKNSLGEDVLTSMYEYLIPEEDDEMEGFVPAYGKKDVKTCEEILLEFIDALSRADENKEIIMGQVKETVLALNVLNEKCEYELIETDQREDICKFIITAVNVAGLKTDEDVTEEWREW</sequence>
<dbReference type="RefSeq" id="WP_087420486.1">
    <property type="nucleotide sequence ID" value="NZ_CALBWO010000038.1"/>
</dbReference>
<dbReference type="AlphaFoldDB" id="A0A412X731"/>
<accession>A0A412X731</accession>
<dbReference type="GeneID" id="86890174"/>
<proteinExistence type="predicted"/>
<evidence type="ECO:0000313" key="1">
    <source>
        <dbReference type="EMBL" id="RGV36649.1"/>
    </source>
</evidence>
<evidence type="ECO:0000313" key="2">
    <source>
        <dbReference type="Proteomes" id="UP000283589"/>
    </source>
</evidence>
<organism evidence="1 2">
    <name type="scientific">Butyricimonas virosa</name>
    <dbReference type="NCBI Taxonomy" id="544645"/>
    <lineage>
        <taxon>Bacteria</taxon>
        <taxon>Pseudomonadati</taxon>
        <taxon>Bacteroidota</taxon>
        <taxon>Bacteroidia</taxon>
        <taxon>Bacteroidales</taxon>
        <taxon>Odoribacteraceae</taxon>
        <taxon>Butyricimonas</taxon>
    </lineage>
</organism>
<dbReference type="Proteomes" id="UP000283589">
    <property type="component" value="Unassembled WGS sequence"/>
</dbReference>
<reference evidence="1 2" key="1">
    <citation type="submission" date="2018-08" db="EMBL/GenBank/DDBJ databases">
        <title>A genome reference for cultivated species of the human gut microbiota.</title>
        <authorList>
            <person name="Zou Y."/>
            <person name="Xue W."/>
            <person name="Luo G."/>
        </authorList>
    </citation>
    <scope>NUCLEOTIDE SEQUENCE [LARGE SCALE GENOMIC DNA]</scope>
    <source>
        <strain evidence="1 2">AF14-49</strain>
    </source>
</reference>
<comment type="caution">
    <text evidence="1">The sequence shown here is derived from an EMBL/GenBank/DDBJ whole genome shotgun (WGS) entry which is preliminary data.</text>
</comment>
<gene>
    <name evidence="1" type="ORF">DWW18_00140</name>
</gene>
<protein>
    <submittedName>
        <fullName evidence="1">Uncharacterized protein</fullName>
    </submittedName>
</protein>
<name>A0A412X731_9BACT</name>